<keyword evidence="11" id="KW-1185">Reference proteome</keyword>
<dbReference type="PROSITE" id="PS50158">
    <property type="entry name" value="ZF_CCHC"/>
    <property type="match status" value="1"/>
</dbReference>
<keyword evidence="4 8" id="KW-1133">Transmembrane helix</keyword>
<dbReference type="GO" id="GO:0003676">
    <property type="term" value="F:nucleic acid binding"/>
    <property type="evidence" value="ECO:0007669"/>
    <property type="project" value="InterPro"/>
</dbReference>
<keyword evidence="5 8" id="KW-0472">Membrane</keyword>
<feature type="transmembrane region" description="Helical" evidence="8">
    <location>
        <begin position="367"/>
        <end position="388"/>
    </location>
</feature>
<dbReference type="PANTHER" id="PTHR10165">
    <property type="entry name" value="LIPID PHOSPHATE PHOSPHATASE"/>
    <property type="match status" value="1"/>
</dbReference>
<comment type="similarity">
    <text evidence="2">Belongs to the PA-phosphatase related phosphoesterase family.</text>
</comment>
<evidence type="ECO:0000313" key="11">
    <source>
        <dbReference type="Proteomes" id="UP000466442"/>
    </source>
</evidence>
<dbReference type="InterPro" id="IPR043216">
    <property type="entry name" value="PAP-like"/>
</dbReference>
<comment type="subcellular location">
    <subcellularLocation>
        <location evidence="1">Membrane</location>
        <topology evidence="1">Multi-pass membrane protein</topology>
    </subcellularLocation>
</comment>
<evidence type="ECO:0000256" key="1">
    <source>
        <dbReference type="ARBA" id="ARBA00004141"/>
    </source>
</evidence>
<dbReference type="GO" id="GO:0046839">
    <property type="term" value="P:phospholipid dephosphorylation"/>
    <property type="evidence" value="ECO:0007669"/>
    <property type="project" value="TreeGrafter"/>
</dbReference>
<dbReference type="SMART" id="SM00014">
    <property type="entry name" value="acidPPc"/>
    <property type="match status" value="1"/>
</dbReference>
<proteinExistence type="inferred from homology"/>
<dbReference type="InterPro" id="IPR036938">
    <property type="entry name" value="PAP2/HPO_sf"/>
</dbReference>
<evidence type="ECO:0000256" key="8">
    <source>
        <dbReference type="SAM" id="Phobius"/>
    </source>
</evidence>
<dbReference type="GO" id="GO:0008270">
    <property type="term" value="F:zinc ion binding"/>
    <property type="evidence" value="ECO:0007669"/>
    <property type="project" value="UniProtKB-KW"/>
</dbReference>
<feature type="transmembrane region" description="Helical" evidence="8">
    <location>
        <begin position="325"/>
        <end position="346"/>
    </location>
</feature>
<dbReference type="SUPFAM" id="SSF57756">
    <property type="entry name" value="Retrovirus zinc finger-like domains"/>
    <property type="match status" value="1"/>
</dbReference>
<comment type="caution">
    <text evidence="10">The sequence shown here is derived from an EMBL/GenBank/DDBJ whole genome shotgun (WGS) entry which is preliminary data.</text>
</comment>
<feature type="region of interest" description="Disordered" evidence="7">
    <location>
        <begin position="179"/>
        <end position="211"/>
    </location>
</feature>
<evidence type="ECO:0000259" key="9">
    <source>
        <dbReference type="PROSITE" id="PS50158"/>
    </source>
</evidence>
<accession>A0A8S9YAQ9</accession>
<dbReference type="SMART" id="SM00343">
    <property type="entry name" value="ZnF_C2HC"/>
    <property type="match status" value="2"/>
</dbReference>
<organism evidence="10 11">
    <name type="scientific">Apolygus lucorum</name>
    <name type="common">Small green plant bug</name>
    <name type="synonym">Lygocoris lucorum</name>
    <dbReference type="NCBI Taxonomy" id="248454"/>
    <lineage>
        <taxon>Eukaryota</taxon>
        <taxon>Metazoa</taxon>
        <taxon>Ecdysozoa</taxon>
        <taxon>Arthropoda</taxon>
        <taxon>Hexapoda</taxon>
        <taxon>Insecta</taxon>
        <taxon>Pterygota</taxon>
        <taxon>Neoptera</taxon>
        <taxon>Paraneoptera</taxon>
        <taxon>Hemiptera</taxon>
        <taxon>Heteroptera</taxon>
        <taxon>Panheteroptera</taxon>
        <taxon>Cimicomorpha</taxon>
        <taxon>Miridae</taxon>
        <taxon>Mirini</taxon>
        <taxon>Apolygus</taxon>
    </lineage>
</organism>
<dbReference type="SUPFAM" id="SSF48317">
    <property type="entry name" value="Acid phosphatase/Vanadium-dependent haloperoxidase"/>
    <property type="match status" value="1"/>
</dbReference>
<dbReference type="GO" id="GO:0005886">
    <property type="term" value="C:plasma membrane"/>
    <property type="evidence" value="ECO:0007669"/>
    <property type="project" value="TreeGrafter"/>
</dbReference>
<dbReference type="CDD" id="cd03384">
    <property type="entry name" value="PAP2_wunen"/>
    <property type="match status" value="1"/>
</dbReference>
<dbReference type="GO" id="GO:0007165">
    <property type="term" value="P:signal transduction"/>
    <property type="evidence" value="ECO:0007669"/>
    <property type="project" value="TreeGrafter"/>
</dbReference>
<dbReference type="InterPro" id="IPR000326">
    <property type="entry name" value="PAP2/HPO"/>
</dbReference>
<dbReference type="OrthoDB" id="8907274at2759"/>
<dbReference type="Pfam" id="PF01569">
    <property type="entry name" value="PAP2"/>
    <property type="match status" value="1"/>
</dbReference>
<protein>
    <recommendedName>
        <fullName evidence="9">CCHC-type domain-containing protein</fullName>
    </recommendedName>
</protein>
<keyword evidence="3 8" id="KW-0812">Transmembrane</keyword>
<sequence length="557" mass="63208">MQMRVVEDALRHIEKMVTYIVDQYLKVCAMVINDFTKDSFQTNERQTKNREPGSSQCTLMGTLAEALSLAVKLEVEQNKRILQGKVSSKKKDVGCQQAACWSTQAQASNKRLLSCWICDGAGHIARYCTFRRSVRRTQPWWSAHLECWSCGETGHLRRECTTTVDGALQDGTRTRALSRQVQMKTREQIGEAGSQENENGMRRSEEEERRSLLSPCKETDWRENKEDMETKELEYVSDHFCLRSVSEKVKQLGSCETENKDDSEIKVKDRLEGKHEVIKARNNENIQFALPILLFRLFGTPPTRGFFCNDETIRYPFKDSTVPNVALYFVGLGLPIIVMCVTEIMLAHQSTEPTTPVYLFGMRMPLWLVKSYEMVGIFCFGAACSQMITDVGKYTIGRLRPHFFDVCDPSVDCTESNYSYITNYTCRGSSSKKLREARLSFPSGHSSFSAYTMVYLAFYIQARIHWKGSVLLKHAAQLCCILISWATALSRVNDNKHHWSDVTVGLIIGTTTAVVTATFLSTLFPAKNKIDSLEMTAKSSSSHQSMIDDKNRPAVEI</sequence>
<dbReference type="GO" id="GO:0008195">
    <property type="term" value="F:phosphatidate phosphatase activity"/>
    <property type="evidence" value="ECO:0007669"/>
    <property type="project" value="TreeGrafter"/>
</dbReference>
<feature type="domain" description="CCHC-type" evidence="9">
    <location>
        <begin position="147"/>
        <end position="160"/>
    </location>
</feature>
<keyword evidence="6" id="KW-0862">Zinc</keyword>
<reference evidence="10" key="1">
    <citation type="journal article" date="2021" name="Mol. Ecol. Resour.">
        <title>Apolygus lucorum genome provides insights into omnivorousness and mesophyll feeding.</title>
        <authorList>
            <person name="Liu Y."/>
            <person name="Liu H."/>
            <person name="Wang H."/>
            <person name="Huang T."/>
            <person name="Liu B."/>
            <person name="Yang B."/>
            <person name="Yin L."/>
            <person name="Li B."/>
            <person name="Zhang Y."/>
            <person name="Zhang S."/>
            <person name="Jiang F."/>
            <person name="Zhang X."/>
            <person name="Ren Y."/>
            <person name="Wang B."/>
            <person name="Wang S."/>
            <person name="Lu Y."/>
            <person name="Wu K."/>
            <person name="Fan W."/>
            <person name="Wang G."/>
        </authorList>
    </citation>
    <scope>NUCLEOTIDE SEQUENCE</scope>
    <source>
        <strain evidence="10">12Hb</strain>
    </source>
</reference>
<name>A0A8S9YAQ9_APOLU</name>
<dbReference type="Gene3D" id="4.10.60.10">
    <property type="entry name" value="Zinc finger, CCHC-type"/>
    <property type="match status" value="1"/>
</dbReference>
<dbReference type="AlphaFoldDB" id="A0A8S9YAQ9"/>
<evidence type="ECO:0000256" key="4">
    <source>
        <dbReference type="ARBA" id="ARBA00022989"/>
    </source>
</evidence>
<evidence type="ECO:0000313" key="10">
    <source>
        <dbReference type="EMBL" id="KAF6217016.1"/>
    </source>
</evidence>
<dbReference type="PANTHER" id="PTHR10165:SF197">
    <property type="entry name" value="FI04477P-RELATED"/>
    <property type="match status" value="1"/>
</dbReference>
<evidence type="ECO:0000256" key="5">
    <source>
        <dbReference type="ARBA" id="ARBA00023136"/>
    </source>
</evidence>
<dbReference type="Proteomes" id="UP000466442">
    <property type="component" value="Linkage Group LG1"/>
</dbReference>
<evidence type="ECO:0000256" key="2">
    <source>
        <dbReference type="ARBA" id="ARBA00008816"/>
    </source>
</evidence>
<dbReference type="Gene3D" id="1.20.144.10">
    <property type="entry name" value="Phosphatidic acid phosphatase type 2/haloperoxidase"/>
    <property type="match status" value="1"/>
</dbReference>
<keyword evidence="6" id="KW-0863">Zinc-finger</keyword>
<feature type="compositionally biased region" description="Basic and acidic residues" evidence="7">
    <location>
        <begin position="199"/>
        <end position="211"/>
    </location>
</feature>
<dbReference type="GO" id="GO:0006644">
    <property type="term" value="P:phospholipid metabolic process"/>
    <property type="evidence" value="ECO:0007669"/>
    <property type="project" value="InterPro"/>
</dbReference>
<evidence type="ECO:0000256" key="3">
    <source>
        <dbReference type="ARBA" id="ARBA00022692"/>
    </source>
</evidence>
<gene>
    <name evidence="10" type="ORF">GE061_001368</name>
</gene>
<feature type="transmembrane region" description="Helical" evidence="8">
    <location>
        <begin position="470"/>
        <end position="490"/>
    </location>
</feature>
<dbReference type="Pfam" id="PF00098">
    <property type="entry name" value="zf-CCHC"/>
    <property type="match status" value="1"/>
</dbReference>
<feature type="transmembrane region" description="Helical" evidence="8">
    <location>
        <begin position="502"/>
        <end position="526"/>
    </location>
</feature>
<dbReference type="InterPro" id="IPR001878">
    <property type="entry name" value="Znf_CCHC"/>
</dbReference>
<dbReference type="InterPro" id="IPR036875">
    <property type="entry name" value="Znf_CCHC_sf"/>
</dbReference>
<keyword evidence="6" id="KW-0479">Metal-binding</keyword>
<evidence type="ECO:0000256" key="6">
    <source>
        <dbReference type="PROSITE-ProRule" id="PRU00047"/>
    </source>
</evidence>
<evidence type="ECO:0000256" key="7">
    <source>
        <dbReference type="SAM" id="MobiDB-lite"/>
    </source>
</evidence>
<dbReference type="EMBL" id="WIXP02000001">
    <property type="protein sequence ID" value="KAF6217016.1"/>
    <property type="molecule type" value="Genomic_DNA"/>
</dbReference>